<protein>
    <submittedName>
        <fullName evidence="1">Uncharacterized protein</fullName>
    </submittedName>
</protein>
<organism evidence="1 2">
    <name type="scientific">Glutamicibacter ardleyensis</name>
    <dbReference type="NCBI Taxonomy" id="225894"/>
    <lineage>
        <taxon>Bacteria</taxon>
        <taxon>Bacillati</taxon>
        <taxon>Actinomycetota</taxon>
        <taxon>Actinomycetes</taxon>
        <taxon>Micrococcales</taxon>
        <taxon>Micrococcaceae</taxon>
        <taxon>Glutamicibacter</taxon>
    </lineage>
</organism>
<name>A0ABQ2DWA2_9MICC</name>
<accession>A0ABQ2DWA2</accession>
<proteinExistence type="predicted"/>
<dbReference type="RefSeq" id="WP_188687493.1">
    <property type="nucleotide sequence ID" value="NZ_BMKX01000015.1"/>
</dbReference>
<keyword evidence="2" id="KW-1185">Reference proteome</keyword>
<dbReference type="Proteomes" id="UP000606115">
    <property type="component" value="Unassembled WGS sequence"/>
</dbReference>
<reference evidence="2" key="1">
    <citation type="journal article" date="2019" name="Int. J. Syst. Evol. Microbiol.">
        <title>The Global Catalogue of Microorganisms (GCM) 10K type strain sequencing project: providing services to taxonomists for standard genome sequencing and annotation.</title>
        <authorList>
            <consortium name="The Broad Institute Genomics Platform"/>
            <consortium name="The Broad Institute Genome Sequencing Center for Infectious Disease"/>
            <person name="Wu L."/>
            <person name="Ma J."/>
        </authorList>
    </citation>
    <scope>NUCLEOTIDE SEQUENCE [LARGE SCALE GENOMIC DNA]</scope>
    <source>
        <strain evidence="2">CGMCC 1.3685</strain>
    </source>
</reference>
<dbReference type="EMBL" id="BMKX01000015">
    <property type="protein sequence ID" value="GGJ74594.1"/>
    <property type="molecule type" value="Genomic_DNA"/>
</dbReference>
<evidence type="ECO:0000313" key="2">
    <source>
        <dbReference type="Proteomes" id="UP000606115"/>
    </source>
</evidence>
<gene>
    <name evidence="1" type="ORF">GCM10007173_36980</name>
</gene>
<evidence type="ECO:0000313" key="1">
    <source>
        <dbReference type="EMBL" id="GGJ74594.1"/>
    </source>
</evidence>
<sequence>MADIEIFPEVMEAHVFRAELVKGNGRITPKPADWDALLSGLKSELTLKERTVDGYIFDPIEISGRMLLGVHKPLSIDFMTKIDDESQDVGNYLSENTDSTIRFAFSSLVMFSDIDHVFAMARGSRESPHHTAVAKFFRSFIHTPDKYRWVVEPYMAPDQIHELEKAKGLKKFQSSFTTPRTLTDMKEGQNGIMTFAQQVANSVGVELKFDLKVQIAKGHSSSNATRALLDLFNRDRRELTRPDSRAKAQAVLPGGLEEELNLVMHNMAFSFELPMLSDEQKNFTQLGQGLLDGREELNNELRQGSE</sequence>
<comment type="caution">
    <text evidence="1">The sequence shown here is derived from an EMBL/GenBank/DDBJ whole genome shotgun (WGS) entry which is preliminary data.</text>
</comment>
<dbReference type="GeneID" id="303306019"/>